<gene>
    <name evidence="2" type="ORF">JS756_23790</name>
</gene>
<feature type="region of interest" description="Disordered" evidence="1">
    <location>
        <begin position="207"/>
        <end position="227"/>
    </location>
</feature>
<evidence type="ECO:0000256" key="1">
    <source>
        <dbReference type="SAM" id="MobiDB-lite"/>
    </source>
</evidence>
<feature type="compositionally biased region" description="Basic and acidic residues" evidence="1">
    <location>
        <begin position="207"/>
        <end position="220"/>
    </location>
</feature>
<comment type="caution">
    <text evidence="2">The sequence shown here is derived from an EMBL/GenBank/DDBJ whole genome shotgun (WGS) entry which is preliminary data.</text>
</comment>
<dbReference type="SUPFAM" id="SSF50475">
    <property type="entry name" value="FMN-binding split barrel"/>
    <property type="match status" value="1"/>
</dbReference>
<reference evidence="2 3" key="1">
    <citation type="submission" date="2021-02" db="EMBL/GenBank/DDBJ databases">
        <title>Whole genome sequencing of Streptomyces actuosus VRA1.</title>
        <authorList>
            <person name="Sen G."/>
            <person name="Sen A."/>
        </authorList>
    </citation>
    <scope>NUCLEOTIDE SEQUENCE [LARGE SCALE GENOMIC DNA]</scope>
    <source>
        <strain evidence="2 3">VRA1</strain>
    </source>
</reference>
<dbReference type="InterPro" id="IPR007396">
    <property type="entry name" value="TR_PAI2-type"/>
</dbReference>
<dbReference type="PIRSF" id="PIRSF010372">
    <property type="entry name" value="PaiB"/>
    <property type="match status" value="1"/>
</dbReference>
<dbReference type="Proteomes" id="UP000788262">
    <property type="component" value="Unassembled WGS sequence"/>
</dbReference>
<dbReference type="PANTHER" id="PTHR35802">
    <property type="entry name" value="PROTEASE SYNTHASE AND SPORULATION PROTEIN PAI 2"/>
    <property type="match status" value="1"/>
</dbReference>
<organism evidence="2 3">
    <name type="scientific">Streptomyces actuosus</name>
    <dbReference type="NCBI Taxonomy" id="1885"/>
    <lineage>
        <taxon>Bacteria</taxon>
        <taxon>Bacillati</taxon>
        <taxon>Actinomycetota</taxon>
        <taxon>Actinomycetes</taxon>
        <taxon>Kitasatosporales</taxon>
        <taxon>Streptomycetaceae</taxon>
        <taxon>Streptomyces</taxon>
    </lineage>
</organism>
<dbReference type="Pfam" id="PF04299">
    <property type="entry name" value="FMN_bind_2"/>
    <property type="match status" value="1"/>
</dbReference>
<dbReference type="PANTHER" id="PTHR35802:SF1">
    <property type="entry name" value="PROTEASE SYNTHASE AND SPORULATION PROTEIN PAI 2"/>
    <property type="match status" value="1"/>
</dbReference>
<dbReference type="InterPro" id="IPR012349">
    <property type="entry name" value="Split_barrel_FMN-bd"/>
</dbReference>
<dbReference type="Gene3D" id="2.30.110.10">
    <property type="entry name" value="Electron Transport, Fmn-binding Protein, Chain A"/>
    <property type="match status" value="1"/>
</dbReference>
<accession>A0ABS2VVJ6</accession>
<keyword evidence="3" id="KW-1185">Reference proteome</keyword>
<dbReference type="EMBL" id="JAFFZS010000021">
    <property type="protein sequence ID" value="MBN0047078.1"/>
    <property type="molecule type" value="Genomic_DNA"/>
</dbReference>
<sequence length="227" mass="25639">MVYRPDYFRPPDLGTQWDLIEEYPLGLMALSVEGRPAAVHIPFVLDRHAWPYGKLRGHLSRGNPICEALAGNVEVVVAFLGPSAYISPDHYASQPHFPTWAYAAVHVTGRPRLLDEVRTMRQLDDLIEDQESRLAPKEPWSLPRRASALFDEYLRLIQGFEIPIGRIDGVYKLGQNKSPADMASQTKAFRERGTDSMDRLADYIEHHNDLPQQERGHGSDRPAQGTG</sequence>
<protein>
    <submittedName>
        <fullName evidence="2">FMN-binding negative transcriptional regulator</fullName>
    </submittedName>
</protein>
<evidence type="ECO:0000313" key="3">
    <source>
        <dbReference type="Proteomes" id="UP000788262"/>
    </source>
</evidence>
<evidence type="ECO:0000313" key="2">
    <source>
        <dbReference type="EMBL" id="MBN0047078.1"/>
    </source>
</evidence>
<dbReference type="RefSeq" id="WP_205385216.1">
    <property type="nucleotide sequence ID" value="NZ_JAFFZS010000021.1"/>
</dbReference>
<name>A0ABS2VVJ6_STRAS</name>
<proteinExistence type="predicted"/>